<evidence type="ECO:0000256" key="4">
    <source>
        <dbReference type="SAM" id="MobiDB-lite"/>
    </source>
</evidence>
<dbReference type="Pfam" id="PF15811">
    <property type="entry name" value="SVIP"/>
    <property type="match status" value="1"/>
</dbReference>
<feature type="region of interest" description="Disordered" evidence="4">
    <location>
        <begin position="1"/>
        <end position="127"/>
    </location>
</feature>
<dbReference type="Proteomes" id="UP001628179">
    <property type="component" value="Unassembled WGS sequence"/>
</dbReference>
<evidence type="ECO:0000313" key="6">
    <source>
        <dbReference type="Proteomes" id="UP001628179"/>
    </source>
</evidence>
<keyword evidence="1" id="KW-0519">Myristate</keyword>
<feature type="compositionally biased region" description="Low complexity" evidence="4">
    <location>
        <begin position="21"/>
        <end position="39"/>
    </location>
</feature>
<evidence type="ECO:0000256" key="3">
    <source>
        <dbReference type="ARBA" id="ARBA00023288"/>
    </source>
</evidence>
<dbReference type="RefSeq" id="XP_070913013.1">
    <property type="nucleotide sequence ID" value="XM_071056912.1"/>
</dbReference>
<keyword evidence="3" id="KW-0449">Lipoprotein</keyword>
<keyword evidence="2" id="KW-0564">Palmitate</keyword>
<keyword evidence="6" id="KW-1185">Reference proteome</keyword>
<evidence type="ECO:0000313" key="5">
    <source>
        <dbReference type="EMBL" id="GAB1311280.1"/>
    </source>
</evidence>
<organism evidence="5 6">
    <name type="scientific">Madurella fahalii</name>
    <dbReference type="NCBI Taxonomy" id="1157608"/>
    <lineage>
        <taxon>Eukaryota</taxon>
        <taxon>Fungi</taxon>
        <taxon>Dikarya</taxon>
        <taxon>Ascomycota</taxon>
        <taxon>Pezizomycotina</taxon>
        <taxon>Sordariomycetes</taxon>
        <taxon>Sordariomycetidae</taxon>
        <taxon>Sordariales</taxon>
        <taxon>Sordariales incertae sedis</taxon>
        <taxon>Madurella</taxon>
    </lineage>
</organism>
<reference evidence="5 6" key="1">
    <citation type="submission" date="2024-09" db="EMBL/GenBank/DDBJ databases">
        <title>Itraconazole resistance in Madurella fahalii resulting from another homologue of gene encoding cytochrome P450 14-alpha sterol demethylase (CYP51).</title>
        <authorList>
            <person name="Yoshioka I."/>
            <person name="Fahal A.H."/>
            <person name="Kaneko S."/>
            <person name="Yaguchi T."/>
        </authorList>
    </citation>
    <scope>NUCLEOTIDE SEQUENCE [LARGE SCALE GENOMIC DNA]</scope>
    <source>
        <strain evidence="5 6">IFM 68171</strain>
    </source>
</reference>
<feature type="compositionally biased region" description="Gly residues" evidence="4">
    <location>
        <begin position="51"/>
        <end position="60"/>
    </location>
</feature>
<protein>
    <recommendedName>
        <fullName evidence="7">Small EDRK-rich factor-like N-terminal domain-containing protein</fullName>
    </recommendedName>
</protein>
<dbReference type="EMBL" id="BAAFSV010000001">
    <property type="protein sequence ID" value="GAB1311280.1"/>
    <property type="molecule type" value="Genomic_DNA"/>
</dbReference>
<dbReference type="InterPro" id="IPR031632">
    <property type="entry name" value="SVIP"/>
</dbReference>
<evidence type="ECO:0000256" key="1">
    <source>
        <dbReference type="ARBA" id="ARBA00022707"/>
    </source>
</evidence>
<feature type="compositionally biased region" description="Basic and acidic residues" evidence="4">
    <location>
        <begin position="66"/>
        <end position="80"/>
    </location>
</feature>
<evidence type="ECO:0000256" key="2">
    <source>
        <dbReference type="ARBA" id="ARBA00023139"/>
    </source>
</evidence>
<feature type="compositionally biased region" description="Basic and acidic residues" evidence="4">
    <location>
        <begin position="107"/>
        <end position="118"/>
    </location>
</feature>
<evidence type="ECO:0008006" key="7">
    <source>
        <dbReference type="Google" id="ProtNLM"/>
    </source>
</evidence>
<proteinExistence type="predicted"/>
<sequence length="127" mass="13033">MGNLCSTESEPFSQPGRRLGSTPTAPASASVPASASASRKPPRVGGPPRTLGGGSGGGPGASQDPNDARRKAAEAAEARQKRNQGGKLKAQLDAQRGKTDAAILKQASEEESRRRDMDQSTAALSHN</sequence>
<name>A0ABQ0G155_9PEZI</name>
<comment type="caution">
    <text evidence="5">The sequence shown here is derived from an EMBL/GenBank/DDBJ whole genome shotgun (WGS) entry which is preliminary data.</text>
</comment>
<accession>A0ABQ0G155</accession>
<dbReference type="GeneID" id="98172235"/>
<feature type="compositionally biased region" description="Polar residues" evidence="4">
    <location>
        <begin position="1"/>
        <end position="12"/>
    </location>
</feature>
<gene>
    <name evidence="5" type="ORF">MFIFM68171_01490</name>
</gene>